<dbReference type="RefSeq" id="WP_168485043.1">
    <property type="nucleotide sequence ID" value="NZ_JAAZSQ010000002.1"/>
</dbReference>
<gene>
    <name evidence="2" type="ORF">HGG74_04035</name>
</gene>
<comment type="caution">
    <text evidence="2">The sequence shown here is derived from an EMBL/GenBank/DDBJ whole genome shotgun (WGS) entry which is preliminary data.</text>
</comment>
<feature type="region of interest" description="Disordered" evidence="1">
    <location>
        <begin position="71"/>
        <end position="91"/>
    </location>
</feature>
<evidence type="ECO:0000313" key="2">
    <source>
        <dbReference type="EMBL" id="NKX53723.1"/>
    </source>
</evidence>
<organism evidence="2 3">
    <name type="scientific">Arthrobacter mobilis</name>
    <dbReference type="NCBI Taxonomy" id="2724944"/>
    <lineage>
        <taxon>Bacteria</taxon>
        <taxon>Bacillati</taxon>
        <taxon>Actinomycetota</taxon>
        <taxon>Actinomycetes</taxon>
        <taxon>Micrococcales</taxon>
        <taxon>Micrococcaceae</taxon>
        <taxon>Arthrobacter</taxon>
    </lineage>
</organism>
<keyword evidence="3" id="KW-1185">Reference proteome</keyword>
<sequence length="107" mass="11236">MSNAVGAKARHEEEIAFLIMEAVLGVDIHLADAGAGNKKPDAAWASAGAKGRRGIVEITSPPDKKLLKKWAQAKRDGEPQSESGSIPLGHVGSTFKILGADLLSEYS</sequence>
<evidence type="ECO:0000313" key="3">
    <source>
        <dbReference type="Proteomes" id="UP000544090"/>
    </source>
</evidence>
<evidence type="ECO:0000256" key="1">
    <source>
        <dbReference type="SAM" id="MobiDB-lite"/>
    </source>
</evidence>
<reference evidence="2 3" key="1">
    <citation type="submission" date="2020-04" db="EMBL/GenBank/DDBJ databases">
        <title>Arthrobacter sp. nov.</title>
        <authorList>
            <person name="Liu S."/>
        </authorList>
    </citation>
    <scope>NUCLEOTIDE SEQUENCE [LARGE SCALE GENOMIC DNA]</scope>
    <source>
        <strain evidence="2 3">E918</strain>
    </source>
</reference>
<dbReference type="Proteomes" id="UP000544090">
    <property type="component" value="Unassembled WGS sequence"/>
</dbReference>
<dbReference type="AlphaFoldDB" id="A0A7X6K5P9"/>
<protein>
    <submittedName>
        <fullName evidence="2">Uncharacterized protein</fullName>
    </submittedName>
</protein>
<proteinExistence type="predicted"/>
<accession>A0A7X6K5P9</accession>
<dbReference type="EMBL" id="JAAZSQ010000002">
    <property type="protein sequence ID" value="NKX53723.1"/>
    <property type="molecule type" value="Genomic_DNA"/>
</dbReference>
<name>A0A7X6K5P9_9MICC</name>